<name>A0A699WH20_TANCI</name>
<protein>
    <submittedName>
        <fullName evidence="1">Uncharacterized protein</fullName>
    </submittedName>
</protein>
<proteinExistence type="predicted"/>
<organism evidence="1">
    <name type="scientific">Tanacetum cinerariifolium</name>
    <name type="common">Dalmatian daisy</name>
    <name type="synonym">Chrysanthemum cinerariifolium</name>
    <dbReference type="NCBI Taxonomy" id="118510"/>
    <lineage>
        <taxon>Eukaryota</taxon>
        <taxon>Viridiplantae</taxon>
        <taxon>Streptophyta</taxon>
        <taxon>Embryophyta</taxon>
        <taxon>Tracheophyta</taxon>
        <taxon>Spermatophyta</taxon>
        <taxon>Magnoliopsida</taxon>
        <taxon>eudicotyledons</taxon>
        <taxon>Gunneridae</taxon>
        <taxon>Pentapetalae</taxon>
        <taxon>asterids</taxon>
        <taxon>campanulids</taxon>
        <taxon>Asterales</taxon>
        <taxon>Asteraceae</taxon>
        <taxon>Asteroideae</taxon>
        <taxon>Anthemideae</taxon>
        <taxon>Anthemidinae</taxon>
        <taxon>Tanacetum</taxon>
    </lineage>
</organism>
<dbReference type="AlphaFoldDB" id="A0A699WH20"/>
<sequence length="73" mass="7782">NHSAYMASAPQIEYAPIAYNPSEFSSHETGLVVQEEHLESKGSLCAITAKERAICLSSAPNPSGNEMLTGSRT</sequence>
<feature type="non-terminal residue" evidence="1">
    <location>
        <position position="1"/>
    </location>
</feature>
<feature type="non-terminal residue" evidence="1">
    <location>
        <position position="73"/>
    </location>
</feature>
<reference evidence="1" key="1">
    <citation type="journal article" date="2019" name="Sci. Rep.">
        <title>Draft genome of Tanacetum cinerariifolium, the natural source of mosquito coil.</title>
        <authorList>
            <person name="Yamashiro T."/>
            <person name="Shiraishi A."/>
            <person name="Satake H."/>
            <person name="Nakayama K."/>
        </authorList>
    </citation>
    <scope>NUCLEOTIDE SEQUENCE</scope>
</reference>
<comment type="caution">
    <text evidence="1">The sequence shown here is derived from an EMBL/GenBank/DDBJ whole genome shotgun (WGS) entry which is preliminary data.</text>
</comment>
<gene>
    <name evidence="1" type="ORF">Tci_917579</name>
</gene>
<accession>A0A699WH20</accession>
<evidence type="ECO:0000313" key="1">
    <source>
        <dbReference type="EMBL" id="GFD45610.1"/>
    </source>
</evidence>
<dbReference type="EMBL" id="BKCJ011653326">
    <property type="protein sequence ID" value="GFD45610.1"/>
    <property type="molecule type" value="Genomic_DNA"/>
</dbReference>